<dbReference type="PANTHER" id="PTHR32063:SF24">
    <property type="entry name" value="CATION EFFLUX SYSTEM (ACRB_ACRD_ACRF FAMILY)"/>
    <property type="match status" value="1"/>
</dbReference>
<dbReference type="PANTHER" id="PTHR32063">
    <property type="match status" value="1"/>
</dbReference>
<proteinExistence type="inferred from homology"/>
<feature type="transmembrane region" description="Helical" evidence="8">
    <location>
        <begin position="925"/>
        <end position="944"/>
    </location>
</feature>
<reference evidence="9 10" key="2">
    <citation type="submission" date="2023-12" db="EMBL/GenBank/DDBJ databases">
        <title>Description of an unclassified Opitutus bacterium of Verrucomicrobiota.</title>
        <authorList>
            <person name="Zhang D.-F."/>
        </authorList>
    </citation>
    <scope>NUCLEOTIDE SEQUENCE [LARGE SCALE GENOMIC DNA]</scope>
    <source>
        <strain evidence="9 10">WL0086</strain>
    </source>
</reference>
<dbReference type="InterPro" id="IPR027463">
    <property type="entry name" value="AcrB_DN_DC_subdom"/>
</dbReference>
<dbReference type="SUPFAM" id="SSF82714">
    <property type="entry name" value="Multidrug efflux transporter AcrB TolC docking domain, DN and DC subdomains"/>
    <property type="match status" value="2"/>
</dbReference>
<reference evidence="9 10" key="1">
    <citation type="submission" date="2021-08" db="EMBL/GenBank/DDBJ databases">
        <authorList>
            <person name="Zhang D."/>
            <person name="Zhang A."/>
            <person name="Wang L."/>
        </authorList>
    </citation>
    <scope>NUCLEOTIDE SEQUENCE [LARGE SCALE GENOMIC DNA]</scope>
    <source>
        <strain evidence="9 10">WL0086</strain>
    </source>
</reference>
<keyword evidence="4" id="KW-1003">Cell membrane</keyword>
<dbReference type="NCBIfam" id="TIGR00914">
    <property type="entry name" value="2A0601"/>
    <property type="match status" value="1"/>
</dbReference>
<dbReference type="SUPFAM" id="SSF82866">
    <property type="entry name" value="Multidrug efflux transporter AcrB transmembrane domain"/>
    <property type="match status" value="2"/>
</dbReference>
<feature type="transmembrane region" description="Helical" evidence="8">
    <location>
        <begin position="893"/>
        <end position="913"/>
    </location>
</feature>
<feature type="transmembrane region" description="Helical" evidence="8">
    <location>
        <begin position="996"/>
        <end position="1019"/>
    </location>
</feature>
<accession>A0ABZ1CC70</accession>
<dbReference type="Gene3D" id="1.20.1640.10">
    <property type="entry name" value="Multidrug efflux transporter AcrB transmembrane domain"/>
    <property type="match status" value="2"/>
</dbReference>
<feature type="transmembrane region" description="Helical" evidence="8">
    <location>
        <begin position="470"/>
        <end position="497"/>
    </location>
</feature>
<dbReference type="Gene3D" id="3.30.2090.10">
    <property type="entry name" value="Multidrug efflux transporter AcrB TolC docking domain, DN and DC subdomains"/>
    <property type="match status" value="2"/>
</dbReference>
<gene>
    <name evidence="9" type="ORF">K1X11_005805</name>
</gene>
<feature type="transmembrane region" description="Helical" evidence="8">
    <location>
        <begin position="390"/>
        <end position="411"/>
    </location>
</feature>
<evidence type="ECO:0000256" key="4">
    <source>
        <dbReference type="ARBA" id="ARBA00022475"/>
    </source>
</evidence>
<feature type="transmembrane region" description="Helical" evidence="8">
    <location>
        <begin position="438"/>
        <end position="458"/>
    </location>
</feature>
<comment type="similarity">
    <text evidence="2">Belongs to the resistance-nodulation-cell division (RND) (TC 2.A.6) family.</text>
</comment>
<keyword evidence="3" id="KW-0813">Transport</keyword>
<dbReference type="InterPro" id="IPR001036">
    <property type="entry name" value="Acrflvin-R"/>
</dbReference>
<evidence type="ECO:0000256" key="7">
    <source>
        <dbReference type="ARBA" id="ARBA00023136"/>
    </source>
</evidence>
<evidence type="ECO:0000256" key="2">
    <source>
        <dbReference type="ARBA" id="ARBA00010942"/>
    </source>
</evidence>
<evidence type="ECO:0000256" key="6">
    <source>
        <dbReference type="ARBA" id="ARBA00022989"/>
    </source>
</evidence>
<sequence>MFDSLVSSALRNKLVVVLFTCAVIGGGYWGYKRLPVDAFPDVSPALVQVFTVTSGLGPEEVEKFVTFPVEAAMSGLPRVREIRSVSNFGLSVVSVYFEEDTDIYFARQVVGERLSEAREAIPAGFGEPEMGPISTGQGLVLYYNLIDTTGTYSLEELRTLQDWVVKYNLQTVPGVTEVLGIGGYVKQYQVNIDPDALLRYNLPLHTVIERIEANNQNVGGQFLERNGEMFIVRSEGLAQSIADLESIVVTHEDGTPVHLSDVATIRLGGEIRQGLQTRNGTEEVVSGMVIKLYGTNSSTVIDAVEAKLTEIEAALPAGVIIDPYYQQKTLVQSAVSTVTSSLIQGVVLVVLILLIFIGGFRPSVVVALAIPFSVLFATLAMYYAGISANLMSLGGIAIAIGMMVDGTIVMVENADRLLRAAPADEPKHHTIAAACREVARPICFSILIVVLVFLPLFTLQGVEGKMFRPLAYTVSLAMFGSLLYALVGAPVYSWLFMAKPRRVHANRDVWIVRLLVTAYRPIVRAFVRARFAAVLLALGLLALGAIVFPRLGSEFTPRLMEGDIIANLTMAPSVSLEETKRNTLIAEKRLLEIPEIAQAVSRIGRGEVGAHADPINTVHMMVVLKPSAGWRDGFTQIDIENAMREKLHGMPGVMANITQPIQLTVDELIGGSKAQLSIKLFGPDLDLLKTHGDELAAVLRQIDGAADVQVGQLTGAPQIVVRPDREAIARHGLNLSEVQELIEAAVGGVQAGQVYEGVQRYDIQVRYREDARRTIENLRDLIVHTTDGALIPLSEIARISEVVGPREIVRENNQRYIEVQANVVGRDIGSFVAEAQAAIARDVSLPPGYLVSWGGQFELQQEANARLAVVVPVTLVLIALLLYLSFHSLKNTALILLNIPLALVGGVVGLWLAGENLSVPSSIGFIALFGIALGNGMVLVTYLNQLVADGRSIDEASIEGACLRVRPVLMTAGTTLLGLLPLLLASGTGSEVQRPLAIVVIGGLVSSTLLTLLVIPALYKWFTR</sequence>
<feature type="transmembrane region" description="Helical" evidence="8">
    <location>
        <begin position="965"/>
        <end position="984"/>
    </location>
</feature>
<organism evidence="9 10">
    <name type="scientific">Actomonas aquatica</name>
    <dbReference type="NCBI Taxonomy" id="2866162"/>
    <lineage>
        <taxon>Bacteria</taxon>
        <taxon>Pseudomonadati</taxon>
        <taxon>Verrucomicrobiota</taxon>
        <taxon>Opitutia</taxon>
        <taxon>Opitutales</taxon>
        <taxon>Opitutaceae</taxon>
        <taxon>Actomonas</taxon>
    </lineage>
</organism>
<dbReference type="Gene3D" id="3.30.70.1320">
    <property type="entry name" value="Multidrug efflux transporter AcrB pore domain like"/>
    <property type="match status" value="1"/>
</dbReference>
<feature type="transmembrane region" description="Helical" evidence="8">
    <location>
        <begin position="364"/>
        <end position="384"/>
    </location>
</feature>
<comment type="subcellular location">
    <subcellularLocation>
        <location evidence="1">Cell membrane</location>
        <topology evidence="1">Multi-pass membrane protein</topology>
    </subcellularLocation>
</comment>
<dbReference type="InterPro" id="IPR004763">
    <property type="entry name" value="CusA-like"/>
</dbReference>
<evidence type="ECO:0000256" key="1">
    <source>
        <dbReference type="ARBA" id="ARBA00004651"/>
    </source>
</evidence>
<dbReference type="Pfam" id="PF00873">
    <property type="entry name" value="ACR_tran"/>
    <property type="match status" value="1"/>
</dbReference>
<evidence type="ECO:0000313" key="9">
    <source>
        <dbReference type="EMBL" id="WRQ88912.1"/>
    </source>
</evidence>
<evidence type="ECO:0000256" key="3">
    <source>
        <dbReference type="ARBA" id="ARBA00022448"/>
    </source>
</evidence>
<evidence type="ECO:0000313" key="10">
    <source>
        <dbReference type="Proteomes" id="UP000738431"/>
    </source>
</evidence>
<dbReference type="EMBL" id="CP139781">
    <property type="protein sequence ID" value="WRQ88912.1"/>
    <property type="molecule type" value="Genomic_DNA"/>
</dbReference>
<dbReference type="Gene3D" id="3.30.70.1430">
    <property type="entry name" value="Multidrug efflux transporter AcrB pore domain"/>
    <property type="match status" value="2"/>
</dbReference>
<keyword evidence="7 8" id="KW-0472">Membrane</keyword>
<dbReference type="Proteomes" id="UP000738431">
    <property type="component" value="Chromosome"/>
</dbReference>
<feature type="transmembrane region" description="Helical" evidence="8">
    <location>
        <begin position="12"/>
        <end position="31"/>
    </location>
</feature>
<keyword evidence="10" id="KW-1185">Reference proteome</keyword>
<feature type="transmembrane region" description="Helical" evidence="8">
    <location>
        <begin position="867"/>
        <end position="886"/>
    </location>
</feature>
<feature type="transmembrane region" description="Helical" evidence="8">
    <location>
        <begin position="529"/>
        <end position="548"/>
    </location>
</feature>
<protein>
    <submittedName>
        <fullName evidence="9">CusA/CzcA family heavy metal efflux RND transporter</fullName>
    </submittedName>
</protein>
<feature type="transmembrane region" description="Helical" evidence="8">
    <location>
        <begin position="334"/>
        <end position="357"/>
    </location>
</feature>
<dbReference type="RefSeq" id="WP_221033155.1">
    <property type="nucleotide sequence ID" value="NZ_CP139781.1"/>
</dbReference>
<evidence type="ECO:0000256" key="5">
    <source>
        <dbReference type="ARBA" id="ARBA00022692"/>
    </source>
</evidence>
<keyword evidence="5 8" id="KW-0812">Transmembrane</keyword>
<name>A0ABZ1CC70_9BACT</name>
<dbReference type="Gene3D" id="3.30.70.1440">
    <property type="entry name" value="Multidrug efflux transporter AcrB pore domain"/>
    <property type="match status" value="1"/>
</dbReference>
<dbReference type="PRINTS" id="PR00702">
    <property type="entry name" value="ACRIFLAVINRP"/>
</dbReference>
<dbReference type="SUPFAM" id="SSF82693">
    <property type="entry name" value="Multidrug efflux transporter AcrB pore domain, PN1, PN2, PC1 and PC2 subdomains"/>
    <property type="match status" value="3"/>
</dbReference>
<keyword evidence="6 8" id="KW-1133">Transmembrane helix</keyword>
<evidence type="ECO:0000256" key="8">
    <source>
        <dbReference type="SAM" id="Phobius"/>
    </source>
</evidence>